<protein>
    <submittedName>
        <fullName evidence="4">BrkA autotransporter</fullName>
    </submittedName>
</protein>
<feature type="compositionally biased region" description="Gly residues" evidence="1">
    <location>
        <begin position="607"/>
        <end position="632"/>
    </location>
</feature>
<feature type="region of interest" description="Disordered" evidence="1">
    <location>
        <begin position="604"/>
        <end position="632"/>
    </location>
</feature>
<dbReference type="Pfam" id="PF03797">
    <property type="entry name" value="Autotransporter"/>
    <property type="match status" value="1"/>
</dbReference>
<dbReference type="InterPro" id="IPR036709">
    <property type="entry name" value="Autotransporte_beta_dom_sf"/>
</dbReference>
<dbReference type="InterPro" id="IPR006315">
    <property type="entry name" value="OM_autotransptr_brl_dom"/>
</dbReference>
<dbReference type="InterPro" id="IPR011050">
    <property type="entry name" value="Pectin_lyase_fold/virulence"/>
</dbReference>
<evidence type="ECO:0000313" key="4">
    <source>
        <dbReference type="EMBL" id="RUS65644.1"/>
    </source>
</evidence>
<dbReference type="InterPro" id="IPR012332">
    <property type="entry name" value="Autotransporter_pectin_lyase_C"/>
</dbReference>
<gene>
    <name evidence="4" type="primary">brkA_2</name>
    <name evidence="4" type="ORF">CUZ56_02730</name>
</gene>
<dbReference type="GO" id="GO:0019867">
    <property type="term" value="C:outer membrane"/>
    <property type="evidence" value="ECO:0007669"/>
    <property type="project" value="InterPro"/>
</dbReference>
<dbReference type="SUPFAM" id="SSF103515">
    <property type="entry name" value="Autotransporter"/>
    <property type="match status" value="1"/>
</dbReference>
<feature type="signal peptide" evidence="2">
    <location>
        <begin position="1"/>
        <end position="35"/>
    </location>
</feature>
<comment type="caution">
    <text evidence="4">The sequence shown here is derived from an EMBL/GenBank/DDBJ whole genome shotgun (WGS) entry which is preliminary data.</text>
</comment>
<accession>A0A433SAF8</accession>
<dbReference type="SUPFAM" id="SSF51126">
    <property type="entry name" value="Pectin lyase-like"/>
    <property type="match status" value="1"/>
</dbReference>
<keyword evidence="5" id="KW-1185">Reference proteome</keyword>
<dbReference type="OrthoDB" id="8613300at2"/>
<dbReference type="PROSITE" id="PS51208">
    <property type="entry name" value="AUTOTRANSPORTER"/>
    <property type="match status" value="1"/>
</dbReference>
<feature type="chain" id="PRO_5019242472" evidence="2">
    <location>
        <begin position="36"/>
        <end position="970"/>
    </location>
</feature>
<keyword evidence="2" id="KW-0732">Signal</keyword>
<organism evidence="4 5">
    <name type="scientific">Saezia sanguinis</name>
    <dbReference type="NCBI Taxonomy" id="1965230"/>
    <lineage>
        <taxon>Bacteria</taxon>
        <taxon>Pseudomonadati</taxon>
        <taxon>Pseudomonadota</taxon>
        <taxon>Betaproteobacteria</taxon>
        <taxon>Burkholderiales</taxon>
        <taxon>Saeziaceae</taxon>
        <taxon>Saezia</taxon>
    </lineage>
</organism>
<reference evidence="4 5" key="1">
    <citation type="submission" date="2018-01" db="EMBL/GenBank/DDBJ databases">
        <title>Saezia sanguinis gen. nov., sp. nov., in the order Burkholderiales isolated from human blood.</title>
        <authorList>
            <person name="Medina-Pascual M.J."/>
            <person name="Valdezate S."/>
            <person name="Monzon S."/>
            <person name="Cuesta I."/>
            <person name="Carrasco G."/>
            <person name="Villalon P."/>
            <person name="Saez-Nieto J.A."/>
        </authorList>
    </citation>
    <scope>NUCLEOTIDE SEQUENCE [LARGE SCALE GENOMIC DNA]</scope>
    <source>
        <strain evidence="4 5">CNM695-12</strain>
    </source>
</reference>
<dbReference type="NCBIfam" id="TIGR01414">
    <property type="entry name" value="autotrans_barl"/>
    <property type="match status" value="2"/>
</dbReference>
<proteinExistence type="predicted"/>
<dbReference type="InterPro" id="IPR051551">
    <property type="entry name" value="Autotransporter_adhesion"/>
</dbReference>
<evidence type="ECO:0000256" key="2">
    <source>
        <dbReference type="SAM" id="SignalP"/>
    </source>
</evidence>
<dbReference type="Gene3D" id="2.40.128.130">
    <property type="entry name" value="Autotransporter beta-domain"/>
    <property type="match status" value="1"/>
</dbReference>
<evidence type="ECO:0000256" key="1">
    <source>
        <dbReference type="SAM" id="MobiDB-lite"/>
    </source>
</evidence>
<dbReference type="InterPro" id="IPR005546">
    <property type="entry name" value="Autotransporte_beta"/>
</dbReference>
<feature type="domain" description="Autotransporter" evidence="3">
    <location>
        <begin position="686"/>
        <end position="966"/>
    </location>
</feature>
<dbReference type="PANTHER" id="PTHR35037">
    <property type="entry name" value="C-TERMINAL REGION OF AIDA-LIKE PROTEIN"/>
    <property type="match status" value="1"/>
</dbReference>
<dbReference type="Gene3D" id="2.160.20.20">
    <property type="match status" value="1"/>
</dbReference>
<sequence>MAAKPLHLNTRSHFGKTPVTLAIAVLGTLSLQAYAQVSIGDSTTTVDLDSYSGNSATVNPGITVNVSNGPAIRAQNTSWTLENAGTLSSTDSNAFAVHLQNGSAFNNAGTVSGTGGGITSINSAASVVNFGVIESSSGYAVNLRAGGDIQNKTGARITGSTAGIYLINSSDTIINNGTIEGTNGAGVILEGGTVRLRNEASGLITGTTYGVRLVNGSQTVINVGLISASNGNGVDLSAGGTVTNAQGAVISGQNVGVYTMNGSAQVTTAGVISGGNNSVIFATGGGTLTMQTGALLYGAALGGNTSNIILQGTGTASNDFLSFGSLNMTGSEWSLVGRTEARATTVSSGTLFIGLPGYTAGATLVADTVQIQPGTRMAGYNSTVEGAVTNSGTLYVGSGYPYAAGAATASLNIAGTLNNAGQTILSSGAPYGNTLNIQGNYNGTGGSLTLGALLDDDHVGALANQQADRMLVRGNVTGSTPVNVLTVAETRAATSATTLVANPSNLPAGAYVRAGGEVVSPTSGVSIIQVSGTSTEGAFTMSKPYVTGGTPYQYKIYAFGPGSSNGSASASQNLVGNSGTYWDYRLTHAYLTAIPLPPGEVISFPGIDGGDGDGSGGSGGSGGGSGGSGGSGGGFVVMPDDIRWKVAPQVPSYISLPGALFSAGIQDVDNLHRRLGEVRSSQAVGVPDTDGEVFARVYGSQTDYRTNVGFSDYGFDAKQDYSALQFGSSATLHEDKYGGVFRLGGAVTLGHSRLTPDADDGNSVTKTDTQSFSAIGTYLHPDGWYVDVVLSMGRLKANTRTETYGNLQVASIKGHSYTASVETGYPFALGDSGFNLEPQLQYIWQNLQFKDFVDIDNIRTKLGHQSQSVLRAGLRLTRPIDTHDGAQLTPYVRLNYLYGLNNSNSVNVGLTDFDLGKYGQAYQVGAGVSGMINKRLSLYGEFSWQDKVGSAGWSGWQFTGGLRYMFGGGK</sequence>
<dbReference type="EMBL" id="PQSP01000010">
    <property type="protein sequence ID" value="RUS65644.1"/>
    <property type="molecule type" value="Genomic_DNA"/>
</dbReference>
<dbReference type="RefSeq" id="WP_126980896.1">
    <property type="nucleotide sequence ID" value="NZ_PQSP01000010.1"/>
</dbReference>
<dbReference type="Proteomes" id="UP000286947">
    <property type="component" value="Unassembled WGS sequence"/>
</dbReference>
<name>A0A433SAF8_9BURK</name>
<dbReference type="AlphaFoldDB" id="A0A433SAF8"/>
<dbReference type="SMART" id="SM00869">
    <property type="entry name" value="Autotransporter"/>
    <property type="match status" value="1"/>
</dbReference>
<evidence type="ECO:0000259" key="3">
    <source>
        <dbReference type="PROSITE" id="PS51208"/>
    </source>
</evidence>
<dbReference type="PANTHER" id="PTHR35037:SF2">
    <property type="match status" value="1"/>
</dbReference>
<evidence type="ECO:0000313" key="5">
    <source>
        <dbReference type="Proteomes" id="UP000286947"/>
    </source>
</evidence>